<proteinExistence type="predicted"/>
<dbReference type="AlphaFoldDB" id="A0A078KR43"/>
<sequence>MRERQIHVLLNIRSNKGRIIYEVTNNLISFFSIYFLGIRPSIKNGLKPIYFLCIVPSIVYNLIWYFVGNLRRKSR</sequence>
<reference evidence="3" key="1">
    <citation type="submission" date="2014-07" db="EMBL/GenBank/DDBJ databases">
        <authorList>
            <person name="Wibberg D."/>
        </authorList>
    </citation>
    <scope>NUCLEOTIDE SEQUENCE [LARGE SCALE GENOMIC DNA]</scope>
    <source>
        <strain evidence="3">DG5</strain>
    </source>
</reference>
<dbReference type="PATRIC" id="fig|29343.3.peg.1859"/>
<feature type="transmembrane region" description="Helical" evidence="1">
    <location>
        <begin position="49"/>
        <end position="67"/>
    </location>
</feature>
<keyword evidence="1" id="KW-0472">Membrane</keyword>
<organism evidence="2 3">
    <name type="scientific">[Clostridium] cellulosi</name>
    <dbReference type="NCBI Taxonomy" id="29343"/>
    <lineage>
        <taxon>Bacteria</taxon>
        <taxon>Bacillati</taxon>
        <taxon>Bacillota</taxon>
        <taxon>Clostridia</taxon>
        <taxon>Eubacteriales</taxon>
        <taxon>Oscillospiraceae</taxon>
        <taxon>Oscillospiraceae incertae sedis</taxon>
    </lineage>
</organism>
<feature type="transmembrane region" description="Helical" evidence="1">
    <location>
        <begin position="20"/>
        <end position="37"/>
    </location>
</feature>
<keyword evidence="3" id="KW-1185">Reference proteome</keyword>
<dbReference type="STRING" id="29343.CCDG5_1769"/>
<evidence type="ECO:0000313" key="2">
    <source>
        <dbReference type="EMBL" id="CDZ24868.1"/>
    </source>
</evidence>
<dbReference type="KEGG" id="ccel:CCDG5_1769"/>
<evidence type="ECO:0000313" key="3">
    <source>
        <dbReference type="Proteomes" id="UP000032431"/>
    </source>
</evidence>
<dbReference type="EMBL" id="LM995447">
    <property type="protein sequence ID" value="CDZ24868.1"/>
    <property type="molecule type" value="Genomic_DNA"/>
</dbReference>
<gene>
    <name evidence="2" type="ORF">CCDG5_1769</name>
</gene>
<accession>A0A078KR43</accession>
<name>A0A078KR43_9FIRM</name>
<evidence type="ECO:0000256" key="1">
    <source>
        <dbReference type="SAM" id="Phobius"/>
    </source>
</evidence>
<keyword evidence="1" id="KW-0812">Transmembrane</keyword>
<protein>
    <submittedName>
        <fullName evidence="2">Putative membrane protein</fullName>
    </submittedName>
</protein>
<keyword evidence="1" id="KW-1133">Transmembrane helix</keyword>
<dbReference type="HOGENOM" id="CLU_2664578_0_0_9"/>
<dbReference type="Proteomes" id="UP000032431">
    <property type="component" value="Chromosome I"/>
</dbReference>